<proteinExistence type="inferred from homology"/>
<dbReference type="NCBIfam" id="TIGR01540">
    <property type="entry name" value="portal_PBSX"/>
    <property type="match status" value="1"/>
</dbReference>
<dbReference type="GeneID" id="88097224"/>
<evidence type="ECO:0000256" key="1">
    <source>
        <dbReference type="ARBA" id="ARBA00006799"/>
    </source>
</evidence>
<organism evidence="2 3">
    <name type="scientific">Pandoraea sputorum</name>
    <dbReference type="NCBI Taxonomy" id="93222"/>
    <lineage>
        <taxon>Bacteria</taxon>
        <taxon>Pseudomonadati</taxon>
        <taxon>Pseudomonadota</taxon>
        <taxon>Betaproteobacteria</taxon>
        <taxon>Burkholderiales</taxon>
        <taxon>Burkholderiaceae</taxon>
        <taxon>Pandoraea</taxon>
    </lineage>
</organism>
<protein>
    <submittedName>
        <fullName evidence="2">Phage portal protein, PBSX family</fullName>
    </submittedName>
</protein>
<dbReference type="PIRSF" id="PIRSF018494">
    <property type="entry name" value="PBSX_VPQ"/>
    <property type="match status" value="1"/>
</dbReference>
<gene>
    <name evidence="2" type="ORF">SAMEA4530655_04649</name>
</gene>
<reference evidence="2 3" key="1">
    <citation type="submission" date="2017-06" db="EMBL/GenBank/DDBJ databases">
        <authorList>
            <consortium name="Pathogen Informatics"/>
        </authorList>
    </citation>
    <scope>NUCLEOTIDE SEQUENCE [LARGE SCALE GENOMIC DNA]</scope>
    <source>
        <strain evidence="2 3">NCTC13161</strain>
    </source>
</reference>
<sequence>MSKKRNTRFGARGAEMLEAKPTLAPAPMPGVEAFTFGDPVAVLDKREILSYLECMRMSKWYEPPISWEGLARSFRAAPHHSSAIYVKRNILASTFIPHKLLSRAEFKEFALNYLVFGNAYLELRKNRLGGPLTLKALLTKYTRRSLDLQSYWWVPEVGQESQFAKGDVFHLMGADIEQEVYGLPEYLSALNAAWLNESATLFRRRYYKNGSHAGFILYMTDAAQSQTDVDALRTALKDSKGPGNFRNLFMYAPNGKKDGMQIIPVSEVAAKDEFFNIKNVTRDDLLAAHRVPPQLMSVIPNNTSGFGDVEKAAKVFGVNEIVPLQDDMKAVNDWLGDEVMRFQPYALTDGEQAT</sequence>
<dbReference type="RefSeq" id="WP_371328948.1">
    <property type="nucleotide sequence ID" value="NZ_CP010431.2"/>
</dbReference>
<keyword evidence="3" id="KW-1185">Reference proteome</keyword>
<dbReference type="Pfam" id="PF04860">
    <property type="entry name" value="Phage_portal"/>
    <property type="match status" value="1"/>
</dbReference>
<dbReference type="Proteomes" id="UP000215126">
    <property type="component" value="Chromosome 1"/>
</dbReference>
<name>A0A239SXG0_9BURK</name>
<dbReference type="EMBL" id="LT906435">
    <property type="protein sequence ID" value="SNU89508.1"/>
    <property type="molecule type" value="Genomic_DNA"/>
</dbReference>
<dbReference type="STRING" id="93222.NA29_02075"/>
<accession>A0A239SXG0</accession>
<evidence type="ECO:0000313" key="2">
    <source>
        <dbReference type="EMBL" id="SNU89508.1"/>
    </source>
</evidence>
<dbReference type="InterPro" id="IPR006430">
    <property type="entry name" value="Phage_portal_PBSX"/>
</dbReference>
<dbReference type="InterPro" id="IPR030935">
    <property type="entry name" value="PBSX_Proteobac"/>
</dbReference>
<dbReference type="InterPro" id="IPR006944">
    <property type="entry name" value="Phage/GTA_portal"/>
</dbReference>
<comment type="similarity">
    <text evidence="1">Belongs to the phage portal family. PBSX subfamily.</text>
</comment>
<dbReference type="AlphaFoldDB" id="A0A239SXG0"/>
<evidence type="ECO:0000313" key="3">
    <source>
        <dbReference type="Proteomes" id="UP000215126"/>
    </source>
</evidence>